<keyword evidence="1" id="KW-1133">Transmembrane helix</keyword>
<organism evidence="2 3">
    <name type="scientific">Dawidia soli</name>
    <dbReference type="NCBI Taxonomy" id="2782352"/>
    <lineage>
        <taxon>Bacteria</taxon>
        <taxon>Pseudomonadati</taxon>
        <taxon>Bacteroidota</taxon>
        <taxon>Cytophagia</taxon>
        <taxon>Cytophagales</taxon>
        <taxon>Chryseotaleaceae</taxon>
        <taxon>Dawidia</taxon>
    </lineage>
</organism>
<name>A0AAP2D992_9BACT</name>
<accession>A0AAP2D992</accession>
<feature type="transmembrane region" description="Helical" evidence="1">
    <location>
        <begin position="12"/>
        <end position="31"/>
    </location>
</feature>
<gene>
    <name evidence="2" type="ORF">KK078_00240</name>
</gene>
<evidence type="ECO:0000313" key="3">
    <source>
        <dbReference type="Proteomes" id="UP001319180"/>
    </source>
</evidence>
<evidence type="ECO:0000256" key="1">
    <source>
        <dbReference type="SAM" id="Phobius"/>
    </source>
</evidence>
<dbReference type="AlphaFoldDB" id="A0AAP2D992"/>
<sequence>MFKMLFPYHPAVKILGAALLLFAGAGVFYKTLVLHDYVSFAPAFQIASLGLVFIFFSKEKYDDERIHQIKFRALTWGVLTAYFVTLGITYLFRTLSAHEFLCFALLLTTGMFYFLKLRA</sequence>
<keyword evidence="3" id="KW-1185">Reference proteome</keyword>
<keyword evidence="1" id="KW-0472">Membrane</keyword>
<proteinExistence type="predicted"/>
<protein>
    <submittedName>
        <fullName evidence="2">Uncharacterized protein</fullName>
    </submittedName>
</protein>
<feature type="transmembrane region" description="Helical" evidence="1">
    <location>
        <begin position="37"/>
        <end position="57"/>
    </location>
</feature>
<comment type="caution">
    <text evidence="2">The sequence shown here is derived from an EMBL/GenBank/DDBJ whole genome shotgun (WGS) entry which is preliminary data.</text>
</comment>
<feature type="transmembrane region" description="Helical" evidence="1">
    <location>
        <begin position="97"/>
        <end position="115"/>
    </location>
</feature>
<evidence type="ECO:0000313" key="2">
    <source>
        <dbReference type="EMBL" id="MBT1684957.1"/>
    </source>
</evidence>
<keyword evidence="1" id="KW-0812">Transmembrane</keyword>
<dbReference type="EMBL" id="JAHESC010000001">
    <property type="protein sequence ID" value="MBT1684957.1"/>
    <property type="molecule type" value="Genomic_DNA"/>
</dbReference>
<feature type="transmembrane region" description="Helical" evidence="1">
    <location>
        <begin position="69"/>
        <end position="91"/>
    </location>
</feature>
<dbReference type="RefSeq" id="WP_254088214.1">
    <property type="nucleotide sequence ID" value="NZ_JAHESC010000001.1"/>
</dbReference>
<dbReference type="Proteomes" id="UP001319180">
    <property type="component" value="Unassembled WGS sequence"/>
</dbReference>
<reference evidence="2 3" key="1">
    <citation type="submission" date="2021-05" db="EMBL/GenBank/DDBJ databases">
        <title>A Polyphasic approach of four new species of the genus Ohtaekwangia: Ohtaekwangia histidinii sp. nov., Ohtaekwangia cretensis sp. nov., Ohtaekwangia indiensis sp. nov., Ohtaekwangia reichenbachii sp. nov. from diverse environment.</title>
        <authorList>
            <person name="Octaviana S."/>
        </authorList>
    </citation>
    <scope>NUCLEOTIDE SEQUENCE [LARGE SCALE GENOMIC DNA]</scope>
    <source>
        <strain evidence="2 3">PWU37</strain>
    </source>
</reference>